<organism evidence="1 2">
    <name type="scientific">Saccharopolyspora taberi</name>
    <dbReference type="NCBI Taxonomy" id="60895"/>
    <lineage>
        <taxon>Bacteria</taxon>
        <taxon>Bacillati</taxon>
        <taxon>Actinomycetota</taxon>
        <taxon>Actinomycetes</taxon>
        <taxon>Pseudonocardiales</taxon>
        <taxon>Pseudonocardiaceae</taxon>
        <taxon>Saccharopolyspora</taxon>
    </lineage>
</organism>
<comment type="caution">
    <text evidence="1">The sequence shown here is derived from an EMBL/GenBank/DDBJ whole genome shotgun (WGS) entry which is preliminary data.</text>
</comment>
<accession>A0ABN3VMB8</accession>
<evidence type="ECO:0000313" key="1">
    <source>
        <dbReference type="EMBL" id="GAA2819364.1"/>
    </source>
</evidence>
<gene>
    <name evidence="1" type="ORF">GCM10010470_63370</name>
</gene>
<dbReference type="EMBL" id="BAAAUX010000037">
    <property type="protein sequence ID" value="GAA2819364.1"/>
    <property type="molecule type" value="Genomic_DNA"/>
</dbReference>
<sequence length="71" mass="8025">MSRRAILRWQQAGSWGHLGLRTETGEIRFAGFVPMSDRLVLELLATHEPSSTEGDMREVHFTIPEPAYALT</sequence>
<proteinExistence type="predicted"/>
<dbReference type="Proteomes" id="UP001500979">
    <property type="component" value="Unassembled WGS sequence"/>
</dbReference>
<name>A0ABN3VMB8_9PSEU</name>
<keyword evidence="2" id="KW-1185">Reference proteome</keyword>
<evidence type="ECO:0000313" key="2">
    <source>
        <dbReference type="Proteomes" id="UP001500979"/>
    </source>
</evidence>
<protein>
    <submittedName>
        <fullName evidence="1">Uncharacterized protein</fullName>
    </submittedName>
</protein>
<reference evidence="1 2" key="1">
    <citation type="journal article" date="2019" name="Int. J. Syst. Evol. Microbiol.">
        <title>The Global Catalogue of Microorganisms (GCM) 10K type strain sequencing project: providing services to taxonomists for standard genome sequencing and annotation.</title>
        <authorList>
            <consortium name="The Broad Institute Genomics Platform"/>
            <consortium name="The Broad Institute Genome Sequencing Center for Infectious Disease"/>
            <person name="Wu L."/>
            <person name="Ma J."/>
        </authorList>
    </citation>
    <scope>NUCLEOTIDE SEQUENCE [LARGE SCALE GENOMIC DNA]</scope>
    <source>
        <strain evidence="1 2">JCM 9383</strain>
    </source>
</reference>